<dbReference type="GO" id="GO:0016491">
    <property type="term" value="F:oxidoreductase activity"/>
    <property type="evidence" value="ECO:0007669"/>
    <property type="project" value="UniProtKB-KW"/>
</dbReference>
<dbReference type="InterPro" id="IPR004104">
    <property type="entry name" value="Gfo/Idh/MocA-like_OxRdtase_C"/>
</dbReference>
<dbReference type="GO" id="GO:0006740">
    <property type="term" value="P:NADPH regeneration"/>
    <property type="evidence" value="ECO:0007669"/>
    <property type="project" value="TreeGrafter"/>
</dbReference>
<keyword evidence="6" id="KW-1185">Reference proteome</keyword>
<feature type="domain" description="Gfo/Idh/MocA-like oxidoreductase C-terminal" evidence="4">
    <location>
        <begin position="387"/>
        <end position="552"/>
    </location>
</feature>
<dbReference type="PANTHER" id="PTHR42840">
    <property type="entry name" value="NAD(P)-BINDING ROSSMANN-FOLD SUPERFAMILY PROTEIN-RELATED"/>
    <property type="match status" value="1"/>
</dbReference>
<dbReference type="InterPro" id="IPR000683">
    <property type="entry name" value="Gfo/Idh/MocA-like_OxRdtase_N"/>
</dbReference>
<sequence length="567" mass="63292">MIIERIFSMGRKKKTLYDYAAEFADLAVKRHLIEIKDSGQTSVVETLYCKSCELPMRVRRDRILEHLASGRHYRNRRLIKQNGPRTQLLMASNADRESSLPMGLDTSLVPQTSLVLLPNPCNSNVSTSVNYNIVPSPPSYRHQPLPSIHQDNISSTTSVTSAKEEPTASTSSMHLSSFGALHRRIPPIPSKHSNKRLAIPETSNNVELGGLSTIRSSSGNQIGLAIIGASYANKELLRTLNEENGCCLYYIVEDHLSDTERFFNNEVLAKTRVLLQQDVDIVFNDQRVSGVVVCSPTEVAAMITLEALRSGKAVLCEKLLSTNWKTAEACFNEADRYGKPLVCGFYKRFDPAFKFLHQKVFESNALGRIQKISAVSRTYPCVPLRNLKMSGGIFYNGALFDIDIVMWLLGERIPDTVFSLGHAYCSDVSDLKDVDTATITMKFASGALVCLDISQHCIQSCDQRLEVLGCQGSLRIDNHNPLGISVNGTSGPIYSQTQEERYREAYTELFRHYIRTIKGKEQPAVTKEQYTWAIQIAAAAEQSWRNSLPVNVQSEEVDVSIIKTEIV</sequence>
<dbReference type="OrthoDB" id="64915at2759"/>
<evidence type="ECO:0000313" key="5">
    <source>
        <dbReference type="EMBL" id="KAG8434206.1"/>
    </source>
</evidence>
<proteinExistence type="predicted"/>
<name>A0A8T2IVL0_9PIPI</name>
<dbReference type="SUPFAM" id="SSF55347">
    <property type="entry name" value="Glyceraldehyde-3-phosphate dehydrogenase-like, C-terminal domain"/>
    <property type="match status" value="1"/>
</dbReference>
<dbReference type="GO" id="GO:0005737">
    <property type="term" value="C:cytoplasm"/>
    <property type="evidence" value="ECO:0007669"/>
    <property type="project" value="TreeGrafter"/>
</dbReference>
<dbReference type="SUPFAM" id="SSF51735">
    <property type="entry name" value="NAD(P)-binding Rossmann-fold domains"/>
    <property type="match status" value="1"/>
</dbReference>
<organism evidence="5 6">
    <name type="scientific">Hymenochirus boettgeri</name>
    <name type="common">Congo dwarf clawed frog</name>
    <dbReference type="NCBI Taxonomy" id="247094"/>
    <lineage>
        <taxon>Eukaryota</taxon>
        <taxon>Metazoa</taxon>
        <taxon>Chordata</taxon>
        <taxon>Craniata</taxon>
        <taxon>Vertebrata</taxon>
        <taxon>Euteleostomi</taxon>
        <taxon>Amphibia</taxon>
        <taxon>Batrachia</taxon>
        <taxon>Anura</taxon>
        <taxon>Pipoidea</taxon>
        <taxon>Pipidae</taxon>
        <taxon>Pipinae</taxon>
        <taxon>Hymenochirus</taxon>
    </lineage>
</organism>
<dbReference type="Gene3D" id="3.40.50.720">
    <property type="entry name" value="NAD(P)-binding Rossmann-like Domain"/>
    <property type="match status" value="1"/>
</dbReference>
<dbReference type="Proteomes" id="UP000812440">
    <property type="component" value="Chromosome 7"/>
</dbReference>
<feature type="region of interest" description="Disordered" evidence="2">
    <location>
        <begin position="152"/>
        <end position="173"/>
    </location>
</feature>
<evidence type="ECO:0000313" key="6">
    <source>
        <dbReference type="Proteomes" id="UP000812440"/>
    </source>
</evidence>
<dbReference type="EMBL" id="JAACNH010000008">
    <property type="protein sequence ID" value="KAG8434206.1"/>
    <property type="molecule type" value="Genomic_DNA"/>
</dbReference>
<dbReference type="GO" id="GO:0000166">
    <property type="term" value="F:nucleotide binding"/>
    <property type="evidence" value="ECO:0007669"/>
    <property type="project" value="InterPro"/>
</dbReference>
<accession>A0A8T2IVL0</accession>
<reference evidence="5" key="1">
    <citation type="thesis" date="2020" institute="ProQuest LLC" country="789 East Eisenhower Parkway, Ann Arbor, MI, USA">
        <title>Comparative Genomics and Chromosome Evolution.</title>
        <authorList>
            <person name="Mudd A.B."/>
        </authorList>
    </citation>
    <scope>NUCLEOTIDE SEQUENCE</scope>
    <source>
        <strain evidence="5">Female2</strain>
        <tissue evidence="5">Blood</tissue>
    </source>
</reference>
<evidence type="ECO:0000256" key="1">
    <source>
        <dbReference type="ARBA" id="ARBA00023002"/>
    </source>
</evidence>
<dbReference type="Gene3D" id="3.30.360.10">
    <property type="entry name" value="Dihydrodipicolinate Reductase, domain 2"/>
    <property type="match status" value="1"/>
</dbReference>
<dbReference type="Pfam" id="PF02894">
    <property type="entry name" value="GFO_IDH_MocA_C"/>
    <property type="match status" value="1"/>
</dbReference>
<comment type="caution">
    <text evidence="5">The sequence shown here is derived from an EMBL/GenBank/DDBJ whole genome shotgun (WGS) entry which is preliminary data.</text>
</comment>
<dbReference type="InterPro" id="IPR036291">
    <property type="entry name" value="NAD(P)-bd_dom_sf"/>
</dbReference>
<protein>
    <submittedName>
        <fullName evidence="5">Uncharacterized protein</fullName>
    </submittedName>
</protein>
<dbReference type="Pfam" id="PF01408">
    <property type="entry name" value="GFO_IDH_MocA"/>
    <property type="match status" value="1"/>
</dbReference>
<evidence type="ECO:0000259" key="3">
    <source>
        <dbReference type="Pfam" id="PF01408"/>
    </source>
</evidence>
<evidence type="ECO:0000259" key="4">
    <source>
        <dbReference type="Pfam" id="PF02894"/>
    </source>
</evidence>
<evidence type="ECO:0000256" key="2">
    <source>
        <dbReference type="SAM" id="MobiDB-lite"/>
    </source>
</evidence>
<dbReference type="PANTHER" id="PTHR42840:SF3">
    <property type="entry name" value="BINDING ROSSMANN FOLD OXIDOREDUCTASE, PUTATIVE (AFU_ORTHOLOGUE AFUA_2G10240)-RELATED"/>
    <property type="match status" value="1"/>
</dbReference>
<feature type="domain" description="Gfo/Idh/MocA-like oxidoreductase N-terminal" evidence="3">
    <location>
        <begin position="223"/>
        <end position="344"/>
    </location>
</feature>
<keyword evidence="1" id="KW-0560">Oxidoreductase</keyword>
<dbReference type="AlphaFoldDB" id="A0A8T2IVL0"/>
<gene>
    <name evidence="5" type="ORF">GDO86_012541</name>
</gene>